<proteinExistence type="predicted"/>
<reference evidence="3 4" key="1">
    <citation type="submission" date="2017-11" db="EMBL/GenBank/DDBJ databases">
        <title>De novo assembly and phasing of dikaryotic genomes from two isolates of Puccinia coronata f. sp. avenae, the causal agent of oat crown rust.</title>
        <authorList>
            <person name="Miller M.E."/>
            <person name="Zhang Y."/>
            <person name="Omidvar V."/>
            <person name="Sperschneider J."/>
            <person name="Schwessinger B."/>
            <person name="Raley C."/>
            <person name="Palmer J.M."/>
            <person name="Garnica D."/>
            <person name="Upadhyaya N."/>
            <person name="Rathjen J."/>
            <person name="Taylor J.M."/>
            <person name="Park R.F."/>
            <person name="Dodds P.N."/>
            <person name="Hirsch C.D."/>
            <person name="Kianian S.F."/>
            <person name="Figueroa M."/>
        </authorList>
    </citation>
    <scope>NUCLEOTIDE SEQUENCE [LARGE SCALE GENOMIC DNA]</scope>
    <source>
        <strain evidence="1">12NC29</strain>
        <strain evidence="2">12SD80</strain>
    </source>
</reference>
<keyword evidence="3" id="KW-1185">Reference proteome</keyword>
<gene>
    <name evidence="1" type="ORF">PCANC_22145</name>
    <name evidence="2" type="ORF">PCASD_12916</name>
</gene>
<accession>A0A2N5U9Y8</accession>
<evidence type="ECO:0000313" key="4">
    <source>
        <dbReference type="Proteomes" id="UP000235392"/>
    </source>
</evidence>
<dbReference type="EMBL" id="PGCJ01000386">
    <property type="protein sequence ID" value="PLW30186.1"/>
    <property type="molecule type" value="Genomic_DNA"/>
</dbReference>
<dbReference type="Proteomes" id="UP000235392">
    <property type="component" value="Unassembled WGS sequence"/>
</dbReference>
<dbReference type="EMBL" id="PGCI01000195">
    <property type="protein sequence ID" value="PLW34550.1"/>
    <property type="molecule type" value="Genomic_DNA"/>
</dbReference>
<protein>
    <submittedName>
        <fullName evidence="2">Uncharacterized protein</fullName>
    </submittedName>
</protein>
<evidence type="ECO:0000313" key="3">
    <source>
        <dbReference type="Proteomes" id="UP000235388"/>
    </source>
</evidence>
<dbReference type="AlphaFoldDB" id="A0A2N5U9Y8"/>
<name>A0A2N5U9Y8_9BASI</name>
<comment type="caution">
    <text evidence="2">The sequence shown here is derived from an EMBL/GenBank/DDBJ whole genome shotgun (WGS) entry which is preliminary data.</text>
</comment>
<evidence type="ECO:0000313" key="2">
    <source>
        <dbReference type="EMBL" id="PLW34550.1"/>
    </source>
</evidence>
<organism evidence="2 4">
    <name type="scientific">Puccinia coronata f. sp. avenae</name>
    <dbReference type="NCBI Taxonomy" id="200324"/>
    <lineage>
        <taxon>Eukaryota</taxon>
        <taxon>Fungi</taxon>
        <taxon>Dikarya</taxon>
        <taxon>Basidiomycota</taxon>
        <taxon>Pucciniomycotina</taxon>
        <taxon>Pucciniomycetes</taxon>
        <taxon>Pucciniales</taxon>
        <taxon>Pucciniaceae</taxon>
        <taxon>Puccinia</taxon>
    </lineage>
</organism>
<evidence type="ECO:0000313" key="1">
    <source>
        <dbReference type="EMBL" id="PLW30186.1"/>
    </source>
</evidence>
<sequence>MVFEVQSFFCLDGNKPVGLCGKGKNKDGSYKRVFKAFDNSNTLNFSCRPARGEKEAGYCCPRGSTGASDLPKCDPLF</sequence>
<dbReference type="Proteomes" id="UP000235388">
    <property type="component" value="Unassembled WGS sequence"/>
</dbReference>